<dbReference type="InterPro" id="IPR020476">
    <property type="entry name" value="Nudix_hydrolase"/>
</dbReference>
<evidence type="ECO:0000313" key="4">
    <source>
        <dbReference type="EMBL" id="OGI61122.1"/>
    </source>
</evidence>
<keyword evidence="1 2" id="KW-0378">Hydrolase</keyword>
<evidence type="ECO:0000259" key="3">
    <source>
        <dbReference type="PROSITE" id="PS51462"/>
    </source>
</evidence>
<dbReference type="GO" id="GO:0006167">
    <property type="term" value="P:AMP biosynthetic process"/>
    <property type="evidence" value="ECO:0007669"/>
    <property type="project" value="TreeGrafter"/>
</dbReference>
<sequence>MEKKKSKAFGVIPVFKNTDGSFLFCLIKQYQGHWGFPKGHMSKGESEEEAAVRELKEETGINDVKLLGNKFFIEKYGIDRKGEIREKTVKYFLGTIPNISTGTPENFKKEIIDLKWTNYKEAKHLITFSEAREMLDDVFKYLKAEIGRSKVV</sequence>
<comment type="caution">
    <text evidence="4">The sequence shown here is derived from an EMBL/GenBank/DDBJ whole genome shotgun (WGS) entry which is preliminary data.</text>
</comment>
<dbReference type="PRINTS" id="PR00502">
    <property type="entry name" value="NUDIXFAMILY"/>
</dbReference>
<dbReference type="InterPro" id="IPR015797">
    <property type="entry name" value="NUDIX_hydrolase-like_dom_sf"/>
</dbReference>
<dbReference type="PANTHER" id="PTHR21340">
    <property type="entry name" value="DIADENOSINE 5,5-P1,P4-TETRAPHOSPHATE PYROPHOSPHOHYDROLASE MUTT"/>
    <property type="match status" value="1"/>
</dbReference>
<evidence type="ECO:0000256" key="1">
    <source>
        <dbReference type="ARBA" id="ARBA00022801"/>
    </source>
</evidence>
<evidence type="ECO:0000313" key="5">
    <source>
        <dbReference type="Proteomes" id="UP000177869"/>
    </source>
</evidence>
<name>A0A1F6UUT7_9BACT</name>
<dbReference type="Gene3D" id="3.90.79.10">
    <property type="entry name" value="Nucleoside Triphosphate Pyrophosphohydrolase"/>
    <property type="match status" value="1"/>
</dbReference>
<dbReference type="InterPro" id="IPR000086">
    <property type="entry name" value="NUDIX_hydrolase_dom"/>
</dbReference>
<dbReference type="Proteomes" id="UP000177869">
    <property type="component" value="Unassembled WGS sequence"/>
</dbReference>
<dbReference type="EMBL" id="MFTI01000005">
    <property type="protein sequence ID" value="OGI61122.1"/>
    <property type="molecule type" value="Genomic_DNA"/>
</dbReference>
<proteinExistence type="inferred from homology"/>
<accession>A0A1F6UUT7</accession>
<dbReference type="Pfam" id="PF00293">
    <property type="entry name" value="NUDIX"/>
    <property type="match status" value="1"/>
</dbReference>
<feature type="domain" description="Nudix hydrolase" evidence="3">
    <location>
        <begin position="4"/>
        <end position="139"/>
    </location>
</feature>
<organism evidence="4 5">
    <name type="scientific">Candidatus Nomurabacteria bacterium RIFCSPHIGHO2_01_FULL_38_19</name>
    <dbReference type="NCBI Taxonomy" id="1801732"/>
    <lineage>
        <taxon>Bacteria</taxon>
        <taxon>Candidatus Nomuraibacteriota</taxon>
    </lineage>
</organism>
<comment type="similarity">
    <text evidence="2">Belongs to the Nudix hydrolase family.</text>
</comment>
<dbReference type="GO" id="GO:0006754">
    <property type="term" value="P:ATP biosynthetic process"/>
    <property type="evidence" value="ECO:0007669"/>
    <property type="project" value="TreeGrafter"/>
</dbReference>
<dbReference type="InterPro" id="IPR051325">
    <property type="entry name" value="Nudix_hydrolase_domain"/>
</dbReference>
<gene>
    <name evidence="4" type="ORF">A2814_01715</name>
</gene>
<reference evidence="4 5" key="1">
    <citation type="journal article" date="2016" name="Nat. Commun.">
        <title>Thousands of microbial genomes shed light on interconnected biogeochemical processes in an aquifer system.</title>
        <authorList>
            <person name="Anantharaman K."/>
            <person name="Brown C.T."/>
            <person name="Hug L.A."/>
            <person name="Sharon I."/>
            <person name="Castelle C.J."/>
            <person name="Probst A.J."/>
            <person name="Thomas B.C."/>
            <person name="Singh A."/>
            <person name="Wilkins M.J."/>
            <person name="Karaoz U."/>
            <person name="Brodie E.L."/>
            <person name="Williams K.H."/>
            <person name="Hubbard S.S."/>
            <person name="Banfield J.F."/>
        </authorList>
    </citation>
    <scope>NUCLEOTIDE SEQUENCE [LARGE SCALE GENOMIC DNA]</scope>
</reference>
<dbReference type="PROSITE" id="PS00893">
    <property type="entry name" value="NUDIX_BOX"/>
    <property type="match status" value="1"/>
</dbReference>
<dbReference type="GO" id="GO:0004081">
    <property type="term" value="F:bis(5'-nucleosyl)-tetraphosphatase (asymmetrical) activity"/>
    <property type="evidence" value="ECO:0007669"/>
    <property type="project" value="TreeGrafter"/>
</dbReference>
<dbReference type="SUPFAM" id="SSF55811">
    <property type="entry name" value="Nudix"/>
    <property type="match status" value="1"/>
</dbReference>
<dbReference type="STRING" id="1801732.A2814_01715"/>
<dbReference type="AlphaFoldDB" id="A0A1F6UUT7"/>
<dbReference type="InterPro" id="IPR020084">
    <property type="entry name" value="NUDIX_hydrolase_CS"/>
</dbReference>
<dbReference type="PANTHER" id="PTHR21340:SF0">
    <property type="entry name" value="BIS(5'-NUCLEOSYL)-TETRAPHOSPHATASE [ASYMMETRICAL]"/>
    <property type="match status" value="1"/>
</dbReference>
<protein>
    <recommendedName>
        <fullName evidence="3">Nudix hydrolase domain-containing protein</fullName>
    </recommendedName>
</protein>
<evidence type="ECO:0000256" key="2">
    <source>
        <dbReference type="RuleBase" id="RU003476"/>
    </source>
</evidence>
<dbReference type="PROSITE" id="PS51462">
    <property type="entry name" value="NUDIX"/>
    <property type="match status" value="1"/>
</dbReference>